<dbReference type="AlphaFoldDB" id="A0A6V7XVP6"/>
<accession>A0A6V7XVP6</accession>
<gene>
    <name evidence="2" type="ORF">MENT_LOCUS57073</name>
</gene>
<evidence type="ECO:0000313" key="2">
    <source>
        <dbReference type="EMBL" id="CAD2203384.1"/>
    </source>
</evidence>
<feature type="compositionally biased region" description="Basic and acidic residues" evidence="1">
    <location>
        <begin position="145"/>
        <end position="158"/>
    </location>
</feature>
<sequence>MFNNVLIKQDEAKYKEFEKIKKNKKVSKLQDFLFYKQYLTINQREMTEIWDILINRIESVGNDQFFDEKFKESSEEILKLCEDPTKDNYDKVLTEAVTEILINFEMSSDIVSTFVKKFKKCGKKIFETQTNEESQGNLENNNIVHEGDRKDEGATIKG</sequence>
<evidence type="ECO:0000313" key="3">
    <source>
        <dbReference type="Proteomes" id="UP000580250"/>
    </source>
</evidence>
<comment type="caution">
    <text evidence="2">The sequence shown here is derived from an EMBL/GenBank/DDBJ whole genome shotgun (WGS) entry which is preliminary data.</text>
</comment>
<dbReference type="Proteomes" id="UP000580250">
    <property type="component" value="Unassembled WGS sequence"/>
</dbReference>
<feature type="region of interest" description="Disordered" evidence="1">
    <location>
        <begin position="131"/>
        <end position="158"/>
    </location>
</feature>
<reference evidence="2 3" key="1">
    <citation type="submission" date="2020-08" db="EMBL/GenBank/DDBJ databases">
        <authorList>
            <person name="Koutsovoulos G."/>
            <person name="Danchin GJ E."/>
        </authorList>
    </citation>
    <scope>NUCLEOTIDE SEQUENCE [LARGE SCALE GENOMIC DNA]</scope>
</reference>
<feature type="compositionally biased region" description="Polar residues" evidence="1">
    <location>
        <begin position="131"/>
        <end position="143"/>
    </location>
</feature>
<protein>
    <submittedName>
        <fullName evidence="2">Uncharacterized protein</fullName>
    </submittedName>
</protein>
<name>A0A6V7XVP6_MELEN</name>
<dbReference type="EMBL" id="CAJEWN010002381">
    <property type="protein sequence ID" value="CAD2203384.1"/>
    <property type="molecule type" value="Genomic_DNA"/>
</dbReference>
<proteinExistence type="predicted"/>
<evidence type="ECO:0000256" key="1">
    <source>
        <dbReference type="SAM" id="MobiDB-lite"/>
    </source>
</evidence>
<organism evidence="2 3">
    <name type="scientific">Meloidogyne enterolobii</name>
    <name type="common">Root-knot nematode worm</name>
    <name type="synonym">Meloidogyne mayaguensis</name>
    <dbReference type="NCBI Taxonomy" id="390850"/>
    <lineage>
        <taxon>Eukaryota</taxon>
        <taxon>Metazoa</taxon>
        <taxon>Ecdysozoa</taxon>
        <taxon>Nematoda</taxon>
        <taxon>Chromadorea</taxon>
        <taxon>Rhabditida</taxon>
        <taxon>Tylenchina</taxon>
        <taxon>Tylenchomorpha</taxon>
        <taxon>Tylenchoidea</taxon>
        <taxon>Meloidogynidae</taxon>
        <taxon>Meloidogyninae</taxon>
        <taxon>Meloidogyne</taxon>
    </lineage>
</organism>